<dbReference type="InterPro" id="IPR056948">
    <property type="entry name" value="PNGaseA_N"/>
</dbReference>
<evidence type="ECO:0000259" key="2">
    <source>
        <dbReference type="Pfam" id="PF12222"/>
    </source>
</evidence>
<feature type="chain" id="PRO_5043474039" description="Peptide N-acetyl-beta-D-glucosaminyl asparaginase amidase A N-terminal domain-containing protein" evidence="1">
    <location>
        <begin position="20"/>
        <end position="592"/>
    </location>
</feature>
<comment type="caution">
    <text evidence="3">The sequence shown here is derived from an EMBL/GenBank/DDBJ whole genome shotgun (WGS) entry which is preliminary data.</text>
</comment>
<accession>A0AAV8TR99</accession>
<feature type="signal peptide" evidence="1">
    <location>
        <begin position="1"/>
        <end position="19"/>
    </location>
</feature>
<gene>
    <name evidence="3" type="ORF">K2173_002917</name>
</gene>
<organism evidence="3 4">
    <name type="scientific">Erythroxylum novogranatense</name>
    <dbReference type="NCBI Taxonomy" id="1862640"/>
    <lineage>
        <taxon>Eukaryota</taxon>
        <taxon>Viridiplantae</taxon>
        <taxon>Streptophyta</taxon>
        <taxon>Embryophyta</taxon>
        <taxon>Tracheophyta</taxon>
        <taxon>Spermatophyta</taxon>
        <taxon>Magnoliopsida</taxon>
        <taxon>eudicotyledons</taxon>
        <taxon>Gunneridae</taxon>
        <taxon>Pentapetalae</taxon>
        <taxon>rosids</taxon>
        <taxon>fabids</taxon>
        <taxon>Malpighiales</taxon>
        <taxon>Erythroxylaceae</taxon>
        <taxon>Erythroxylum</taxon>
    </lineage>
</organism>
<name>A0AAV8TR99_9ROSI</name>
<keyword evidence="4" id="KW-1185">Reference proteome</keyword>
<dbReference type="AlphaFoldDB" id="A0AAV8TR99"/>
<evidence type="ECO:0000256" key="1">
    <source>
        <dbReference type="SAM" id="SignalP"/>
    </source>
</evidence>
<keyword evidence="1" id="KW-0732">Signal</keyword>
<reference evidence="3 4" key="1">
    <citation type="submission" date="2021-09" db="EMBL/GenBank/DDBJ databases">
        <title>Genomic insights and catalytic innovation underlie evolution of tropane alkaloids biosynthesis.</title>
        <authorList>
            <person name="Wang Y.-J."/>
            <person name="Tian T."/>
            <person name="Huang J.-P."/>
            <person name="Huang S.-X."/>
        </authorList>
    </citation>
    <scope>NUCLEOTIDE SEQUENCE [LARGE SCALE GENOMIC DNA]</scope>
    <source>
        <strain evidence="3">KIB-2018</strain>
        <tissue evidence="3">Leaf</tissue>
    </source>
</reference>
<dbReference type="Proteomes" id="UP001159364">
    <property type="component" value="Linkage Group LG03"/>
</dbReference>
<proteinExistence type="predicted"/>
<dbReference type="InterPro" id="IPR021102">
    <property type="entry name" value="PNGase_A"/>
</dbReference>
<dbReference type="Pfam" id="PF12222">
    <property type="entry name" value="PNGaseA"/>
    <property type="match status" value="1"/>
</dbReference>
<evidence type="ECO:0000313" key="3">
    <source>
        <dbReference type="EMBL" id="KAJ8769427.1"/>
    </source>
</evidence>
<feature type="domain" description="Peptide N-acetyl-beta-D-glucosaminyl asparaginase amidase A N-terminal" evidence="2">
    <location>
        <begin position="57"/>
        <end position="396"/>
    </location>
</feature>
<evidence type="ECO:0000313" key="4">
    <source>
        <dbReference type="Proteomes" id="UP001159364"/>
    </source>
</evidence>
<protein>
    <recommendedName>
        <fullName evidence="2">Peptide N-acetyl-beta-D-glucosaminyl asparaginase amidase A N-terminal domain-containing protein</fullName>
    </recommendedName>
</protein>
<sequence length="592" mass="67442">MHAVFVLMFLFTATPLALCNPPDRFFRSSSSLSRTLASHKPQKYFEVARPLPSDHLTPSRTLHIIHHSFANTIDHPPFTTPYSPPSDCPSPWSHVTLEFHAKSRGDQYDRISGLWLGGVELLRTSTAEPTQNGVFWTVRKDITRYSSVLSEKHLNFTMMLENIINSVYTGIYHVDVKIFFYKDNAVRFPLLGNNQIKILNEEAEEEIGFRTKNVNESPADLIIPISSNNGINKGYWFVIKDESDIHFKKVRFPNNARKVVLELYVSFHGNDEFWYSNPSNSYIRVNNLTTLRGNGAYREVFVTIDGKYVASEVPSPVVFTGGINPLLWEPVVAMGAFNLPSYDFDLTPFLGMVLDGKKHEFGIGVNNGISYWLVNANLHIWVDHQIRRVEAKSVDYYYPSSYIRRSEEFQLLDGSFEIKGKRRTRSVGWVISSSGNLTTLVSQQFKFRNLISFGRSGTYKYVKQRIKSKKEVKVFNEVGSLISRAMVKRRFPLKVITLNLAGSEKGTYMLVTNVSLALKERHTNGEFSSNVYNKQDTNGRITVKGHEVLSGEARTNQTLSWFHELGCYIRIVAAFSGRVIRDDTTYVCPSVM</sequence>
<dbReference type="PANTHER" id="PTHR31104">
    <property type="entry name" value="PEPTIDE-N4-(N-ACETYL-BETA-GLUCOSAMINYL)ASPARAGINE AMIDASE A PROTEIN"/>
    <property type="match status" value="1"/>
</dbReference>
<dbReference type="EMBL" id="JAIWQS010000003">
    <property type="protein sequence ID" value="KAJ8769427.1"/>
    <property type="molecule type" value="Genomic_DNA"/>
</dbReference>